<feature type="compositionally biased region" description="Low complexity" evidence="8">
    <location>
        <begin position="159"/>
        <end position="171"/>
    </location>
</feature>
<evidence type="ECO:0000256" key="9">
    <source>
        <dbReference type="SAM" id="Phobius"/>
    </source>
</evidence>
<dbReference type="InterPro" id="IPR037519">
    <property type="entry name" value="LITAF_fam"/>
</dbReference>
<evidence type="ECO:0000313" key="12">
    <source>
        <dbReference type="Proteomes" id="UP001059041"/>
    </source>
</evidence>
<evidence type="ECO:0000256" key="1">
    <source>
        <dbReference type="ARBA" id="ARBA00004125"/>
    </source>
</evidence>
<keyword evidence="7 9" id="KW-0472">Membrane</keyword>
<evidence type="ECO:0000259" key="10">
    <source>
        <dbReference type="PROSITE" id="PS51837"/>
    </source>
</evidence>
<evidence type="ECO:0000256" key="8">
    <source>
        <dbReference type="SAM" id="MobiDB-lite"/>
    </source>
</evidence>
<feature type="compositionally biased region" description="Low complexity" evidence="8">
    <location>
        <begin position="113"/>
        <end position="124"/>
    </location>
</feature>
<accession>A0A9W7T5U9</accession>
<dbReference type="PANTHER" id="PTHR23292:SF48">
    <property type="entry name" value="LIPOPOLYSACCHARIDE-INDUCED TUMOR NECROSIS FACTOR-ALPHA FACTOR HOMOLOG-RELATED"/>
    <property type="match status" value="1"/>
</dbReference>
<feature type="transmembrane region" description="Helical" evidence="9">
    <location>
        <begin position="522"/>
        <end position="541"/>
    </location>
</feature>
<evidence type="ECO:0000256" key="6">
    <source>
        <dbReference type="ARBA" id="ARBA00022833"/>
    </source>
</evidence>
<feature type="compositionally biased region" description="Basic residues" evidence="8">
    <location>
        <begin position="1"/>
        <end position="13"/>
    </location>
</feature>
<sequence length="573" mass="61732">MLHRLLTMKKKRSTPTQDEADGSYPVQQFANLPQPVPMTNIYIPQATPGPQTVQIAAAPGVVQTPTAYTPQPAQVAVIPAPALTPTCPSTVGEASAAAQPPVPETVKGASPVTQTDPSSSTPATTVPPPPYEPEPVQSGAVSAAETVKGAFPGNTQANPSSSTAGGTSAAAAPPPYEPQPVQGAAPVTQTVQYPPMPGAVPMTTVYPPPPAQVKGASPMIRTVQYTAMPGAPLATHPMQHMPGVGMPIVAMPCKLSDVPGQSRCPHCQQQIVTETTYVNGLLVWAICGVLGLFGEFLKRNISRNTQVIHRCEINSPYRQWSRPMLSALSRSSLTHLNQIITPNKLETHQHPMKLIHSHLRVVKICLTFDYIKLIFSLDNPHSQSITSQSVGMKTFKPTCNITQTLTSTDVQGTASASPPPYSAVPQYTSPQYNPQLLQQQHGHVPQYTSPQFNPQLLQQQHGHDYRIGPPPGPEPVRSQLYITQALQLAALQVVVVPPSLSDVPGQTRCPHCQQQVVTKTKYVNGLLTWTICASLGIFMIWPCCLIPFCVDACKDVEHRCPQCKTLVYVHKRM</sequence>
<evidence type="ECO:0000256" key="3">
    <source>
        <dbReference type="ARBA" id="ARBA00004630"/>
    </source>
</evidence>
<dbReference type="SMART" id="SM00714">
    <property type="entry name" value="LITAF"/>
    <property type="match status" value="2"/>
</dbReference>
<feature type="region of interest" description="Disordered" evidence="8">
    <location>
        <begin position="90"/>
        <end position="182"/>
    </location>
</feature>
<proteinExistence type="inferred from homology"/>
<evidence type="ECO:0000313" key="11">
    <source>
        <dbReference type="EMBL" id="KAI7790478.1"/>
    </source>
</evidence>
<keyword evidence="9" id="KW-1133">Transmembrane helix</keyword>
<keyword evidence="5" id="KW-0479">Metal-binding</keyword>
<dbReference type="PANTHER" id="PTHR23292">
    <property type="entry name" value="LIPOPOLYSACCHARIDE-INDUCED TUMOR NECROSIS FACTOR-ALPHA FACTOR"/>
    <property type="match status" value="1"/>
</dbReference>
<dbReference type="GO" id="GO:0008270">
    <property type="term" value="F:zinc ion binding"/>
    <property type="evidence" value="ECO:0007669"/>
    <property type="project" value="TreeGrafter"/>
</dbReference>
<evidence type="ECO:0000256" key="2">
    <source>
        <dbReference type="ARBA" id="ARBA00004414"/>
    </source>
</evidence>
<name>A0A9W7T5U9_TRIRA</name>
<reference evidence="11" key="1">
    <citation type="submission" date="2021-02" db="EMBL/GenBank/DDBJ databases">
        <title>Comparative genomics reveals that relaxation of natural selection precedes convergent phenotypic evolution of cavefish.</title>
        <authorList>
            <person name="Peng Z."/>
        </authorList>
    </citation>
    <scope>NUCLEOTIDE SEQUENCE</scope>
    <source>
        <tissue evidence="11">Muscle</tissue>
    </source>
</reference>
<protein>
    <submittedName>
        <fullName evidence="11">Lipopolysaccharide-induced tumor necrosis factor-alpha factor-like</fullName>
    </submittedName>
</protein>
<keyword evidence="9" id="KW-0812">Transmembrane</keyword>
<dbReference type="AlphaFoldDB" id="A0A9W7T5U9"/>
<evidence type="ECO:0000256" key="4">
    <source>
        <dbReference type="ARBA" id="ARBA00005975"/>
    </source>
</evidence>
<feature type="region of interest" description="Disordered" evidence="8">
    <location>
        <begin position="1"/>
        <end position="24"/>
    </location>
</feature>
<dbReference type="Proteomes" id="UP001059041">
    <property type="component" value="Unassembled WGS sequence"/>
</dbReference>
<evidence type="ECO:0000256" key="5">
    <source>
        <dbReference type="ARBA" id="ARBA00022723"/>
    </source>
</evidence>
<dbReference type="EMBL" id="JAFHDT010000109">
    <property type="protein sequence ID" value="KAI7790478.1"/>
    <property type="molecule type" value="Genomic_DNA"/>
</dbReference>
<organism evidence="11 12">
    <name type="scientific">Triplophysa rosa</name>
    <name type="common">Cave loach</name>
    <dbReference type="NCBI Taxonomy" id="992332"/>
    <lineage>
        <taxon>Eukaryota</taxon>
        <taxon>Metazoa</taxon>
        <taxon>Chordata</taxon>
        <taxon>Craniata</taxon>
        <taxon>Vertebrata</taxon>
        <taxon>Euteleostomi</taxon>
        <taxon>Actinopterygii</taxon>
        <taxon>Neopterygii</taxon>
        <taxon>Teleostei</taxon>
        <taxon>Ostariophysi</taxon>
        <taxon>Cypriniformes</taxon>
        <taxon>Nemacheilidae</taxon>
        <taxon>Triplophysa</taxon>
    </lineage>
</organism>
<dbReference type="GO" id="GO:0098560">
    <property type="term" value="C:cytoplasmic side of late endosome membrane"/>
    <property type="evidence" value="ECO:0007669"/>
    <property type="project" value="TreeGrafter"/>
</dbReference>
<gene>
    <name evidence="11" type="ORF">IRJ41_012774</name>
</gene>
<comment type="subcellular location">
    <subcellularLocation>
        <location evidence="1">Endosome membrane</location>
        <topology evidence="1">Peripheral membrane protein</topology>
        <orientation evidence="1">Cytoplasmic side</orientation>
    </subcellularLocation>
    <subcellularLocation>
        <location evidence="2">Late endosome membrane</location>
    </subcellularLocation>
    <subcellularLocation>
        <location evidence="3">Lysosome membrane</location>
        <topology evidence="3">Peripheral membrane protein</topology>
        <orientation evidence="3">Cytoplasmic side</orientation>
    </subcellularLocation>
</comment>
<feature type="domain" description="LITAF" evidence="10">
    <location>
        <begin position="489"/>
        <end position="572"/>
    </location>
</feature>
<dbReference type="GO" id="GO:0005634">
    <property type="term" value="C:nucleus"/>
    <property type="evidence" value="ECO:0007669"/>
    <property type="project" value="TreeGrafter"/>
</dbReference>
<dbReference type="InterPro" id="IPR006629">
    <property type="entry name" value="LITAF"/>
</dbReference>
<feature type="domain" description="LITAF" evidence="10">
    <location>
        <begin position="244"/>
        <end position="330"/>
    </location>
</feature>
<dbReference type="GO" id="GO:0098574">
    <property type="term" value="C:cytoplasmic side of lysosomal membrane"/>
    <property type="evidence" value="ECO:0007669"/>
    <property type="project" value="TreeGrafter"/>
</dbReference>
<dbReference type="Pfam" id="PF10601">
    <property type="entry name" value="zf-LITAF-like"/>
    <property type="match status" value="2"/>
</dbReference>
<comment type="similarity">
    <text evidence="4">Belongs to the CDIP1/LITAF family.</text>
</comment>
<keyword evidence="6" id="KW-0862">Zinc</keyword>
<comment type="caution">
    <text evidence="11">The sequence shown here is derived from an EMBL/GenBank/DDBJ whole genome shotgun (WGS) entry which is preliminary data.</text>
</comment>
<evidence type="ECO:0000256" key="7">
    <source>
        <dbReference type="ARBA" id="ARBA00023136"/>
    </source>
</evidence>
<dbReference type="PROSITE" id="PS51837">
    <property type="entry name" value="LITAF"/>
    <property type="match status" value="2"/>
</dbReference>
<keyword evidence="12" id="KW-1185">Reference proteome</keyword>